<evidence type="ECO:0000313" key="7">
    <source>
        <dbReference type="Proteomes" id="UP000004069"/>
    </source>
</evidence>
<keyword evidence="6" id="KW-0436">Ligase</keyword>
<dbReference type="Pfam" id="PF01812">
    <property type="entry name" value="5-FTHF_cyc-lig"/>
    <property type="match status" value="1"/>
</dbReference>
<dbReference type="OrthoDB" id="9801938at2"/>
<dbReference type="PIRSF" id="PIRSF006806">
    <property type="entry name" value="FTHF_cligase"/>
    <property type="match status" value="1"/>
</dbReference>
<keyword evidence="7" id="KW-1185">Reference proteome</keyword>
<dbReference type="PANTHER" id="PTHR23407:SF1">
    <property type="entry name" value="5-FORMYLTETRAHYDROFOLATE CYCLO-LIGASE"/>
    <property type="match status" value="1"/>
</dbReference>
<dbReference type="AlphaFoldDB" id="D4YSE4"/>
<keyword evidence="5" id="KW-0460">Magnesium</keyword>
<evidence type="ECO:0000256" key="4">
    <source>
        <dbReference type="PIRSR" id="PIRSR006806-1"/>
    </source>
</evidence>
<gene>
    <name evidence="6" type="primary">fthC</name>
    <name evidence="6" type="ORF">HMPREF0493_0422</name>
</gene>
<evidence type="ECO:0000256" key="5">
    <source>
        <dbReference type="RuleBase" id="RU361279"/>
    </source>
</evidence>
<feature type="binding site" evidence="4">
    <location>
        <position position="55"/>
    </location>
    <ligand>
        <name>substrate</name>
    </ligand>
</feature>
<keyword evidence="2 4" id="KW-0547">Nucleotide-binding</keyword>
<keyword evidence="3 4" id="KW-0067">ATP-binding</keyword>
<organism evidence="6 7">
    <name type="scientific">Lactobacillus amylolyticus DSM 11664</name>
    <dbReference type="NCBI Taxonomy" id="585524"/>
    <lineage>
        <taxon>Bacteria</taxon>
        <taxon>Bacillati</taxon>
        <taxon>Bacillota</taxon>
        <taxon>Bacilli</taxon>
        <taxon>Lactobacillales</taxon>
        <taxon>Lactobacillaceae</taxon>
        <taxon>Lactobacillus</taxon>
    </lineage>
</organism>
<comment type="similarity">
    <text evidence="1 5">Belongs to the 5-formyltetrahydrofolate cyclo-ligase family.</text>
</comment>
<dbReference type="InterPro" id="IPR024185">
    <property type="entry name" value="FTHF_cligase-like_sf"/>
</dbReference>
<protein>
    <recommendedName>
        <fullName evidence="5">5-formyltetrahydrofolate cyclo-ligase</fullName>
        <ecNumber evidence="5">6.3.3.2</ecNumber>
    </recommendedName>
</protein>
<dbReference type="SUPFAM" id="SSF100950">
    <property type="entry name" value="NagB/RpiA/CoA transferase-like"/>
    <property type="match status" value="1"/>
</dbReference>
<accession>D4YSE4</accession>
<dbReference type="GO" id="GO:0035999">
    <property type="term" value="P:tetrahydrofolate interconversion"/>
    <property type="evidence" value="ECO:0007669"/>
    <property type="project" value="TreeGrafter"/>
</dbReference>
<evidence type="ECO:0000313" key="6">
    <source>
        <dbReference type="EMBL" id="EFG55959.1"/>
    </source>
</evidence>
<dbReference type="GO" id="GO:0046872">
    <property type="term" value="F:metal ion binding"/>
    <property type="evidence" value="ECO:0007669"/>
    <property type="project" value="UniProtKB-KW"/>
</dbReference>
<evidence type="ECO:0000256" key="3">
    <source>
        <dbReference type="ARBA" id="ARBA00022840"/>
    </source>
</evidence>
<dbReference type="NCBIfam" id="TIGR02727">
    <property type="entry name" value="MTHFS_bact"/>
    <property type="match status" value="1"/>
</dbReference>
<dbReference type="STRING" id="83683.B1745_02410"/>
<reference evidence="6 7" key="1">
    <citation type="submission" date="2010-04" db="EMBL/GenBank/DDBJ databases">
        <authorList>
            <person name="Muzny D."/>
            <person name="Qin X."/>
            <person name="Deng J."/>
            <person name="Jiang H."/>
            <person name="Liu Y."/>
            <person name="Qu J."/>
            <person name="Song X.-Z."/>
            <person name="Zhang L."/>
            <person name="Thornton R."/>
            <person name="Coyle M."/>
            <person name="Francisco L."/>
            <person name="Jackson L."/>
            <person name="Javaid M."/>
            <person name="Korchina V."/>
            <person name="Kovar C."/>
            <person name="Mata R."/>
            <person name="Mathew T."/>
            <person name="Ngo R."/>
            <person name="Nguyen L."/>
            <person name="Nguyen N."/>
            <person name="Okwuonu G."/>
            <person name="Ongeri F."/>
            <person name="Pham C."/>
            <person name="Simmons D."/>
            <person name="Wilczek-Boney K."/>
            <person name="Hale W."/>
            <person name="Jakkamsetti A."/>
            <person name="Pham P."/>
            <person name="Ruth R."/>
            <person name="San Lucas F."/>
            <person name="Warren J."/>
            <person name="Zhang J."/>
            <person name="Zhao Z."/>
            <person name="Zhou C."/>
            <person name="Zhu D."/>
            <person name="Lee S."/>
            <person name="Bess C."/>
            <person name="Blankenburg K."/>
            <person name="Forbes L."/>
            <person name="Fu Q."/>
            <person name="Gubbala S."/>
            <person name="Hirani K."/>
            <person name="Jayaseelan J.C."/>
            <person name="Lara F."/>
            <person name="Munidasa M."/>
            <person name="Palculict T."/>
            <person name="Patil S."/>
            <person name="Pu L.-L."/>
            <person name="Saada N."/>
            <person name="Tang L."/>
            <person name="Weissenberger G."/>
            <person name="Zhu Y."/>
            <person name="Hemphill L."/>
            <person name="Shang Y."/>
            <person name="Youmans B."/>
            <person name="Ayvaz T."/>
            <person name="Ross M."/>
            <person name="Santibanez J."/>
            <person name="Aqrawi P."/>
            <person name="Gross S."/>
            <person name="Joshi V."/>
            <person name="Fowler G."/>
            <person name="Nazareth L."/>
            <person name="Reid J."/>
            <person name="Worley K."/>
            <person name="Petrosino J."/>
            <person name="Highlander S."/>
            <person name="Gibbs R."/>
        </authorList>
    </citation>
    <scope>NUCLEOTIDE SEQUENCE [LARGE SCALE GENOMIC DNA]</scope>
    <source>
        <strain evidence="6 7">DSM 11664</strain>
    </source>
</reference>
<dbReference type="GO" id="GO:0030272">
    <property type="term" value="F:5-formyltetrahydrofolate cyclo-ligase activity"/>
    <property type="evidence" value="ECO:0007669"/>
    <property type="project" value="UniProtKB-EC"/>
</dbReference>
<evidence type="ECO:0000256" key="1">
    <source>
        <dbReference type="ARBA" id="ARBA00010638"/>
    </source>
</evidence>
<dbReference type="PATRIC" id="fig|585524.9.peg.1019"/>
<dbReference type="EC" id="6.3.3.2" evidence="5"/>
<dbReference type="PANTHER" id="PTHR23407">
    <property type="entry name" value="ATPASE INHIBITOR/5-FORMYLTETRAHYDROFOLATE CYCLO-LIGASE"/>
    <property type="match status" value="1"/>
</dbReference>
<dbReference type="InterPro" id="IPR002698">
    <property type="entry name" value="FTHF_cligase"/>
</dbReference>
<dbReference type="GO" id="GO:0009396">
    <property type="term" value="P:folic acid-containing compound biosynthetic process"/>
    <property type="evidence" value="ECO:0007669"/>
    <property type="project" value="TreeGrafter"/>
</dbReference>
<evidence type="ECO:0000256" key="2">
    <source>
        <dbReference type="ARBA" id="ARBA00022741"/>
    </source>
</evidence>
<keyword evidence="5" id="KW-0479">Metal-binding</keyword>
<dbReference type="GO" id="GO:0005524">
    <property type="term" value="F:ATP binding"/>
    <property type="evidence" value="ECO:0007669"/>
    <property type="project" value="UniProtKB-KW"/>
</dbReference>
<dbReference type="Proteomes" id="UP000004069">
    <property type="component" value="Unassembled WGS sequence"/>
</dbReference>
<dbReference type="EMBL" id="ADNY01000013">
    <property type="protein sequence ID" value="EFG55959.1"/>
    <property type="molecule type" value="Genomic_DNA"/>
</dbReference>
<comment type="cofactor">
    <cofactor evidence="5">
        <name>Mg(2+)</name>
        <dbReference type="ChEBI" id="CHEBI:18420"/>
    </cofactor>
</comment>
<feature type="binding site" evidence="4">
    <location>
        <begin position="134"/>
        <end position="142"/>
    </location>
    <ligand>
        <name>ATP</name>
        <dbReference type="ChEBI" id="CHEBI:30616"/>
    </ligand>
</feature>
<name>D4YSE4_9LACO</name>
<comment type="catalytic activity">
    <reaction evidence="5">
        <text>(6S)-5-formyl-5,6,7,8-tetrahydrofolate + ATP = (6R)-5,10-methenyltetrahydrofolate + ADP + phosphate</text>
        <dbReference type="Rhea" id="RHEA:10488"/>
        <dbReference type="ChEBI" id="CHEBI:30616"/>
        <dbReference type="ChEBI" id="CHEBI:43474"/>
        <dbReference type="ChEBI" id="CHEBI:57455"/>
        <dbReference type="ChEBI" id="CHEBI:57457"/>
        <dbReference type="ChEBI" id="CHEBI:456216"/>
        <dbReference type="EC" id="6.3.3.2"/>
    </reaction>
</comment>
<dbReference type="RefSeq" id="WP_006351576.1">
    <property type="nucleotide sequence ID" value="NZ_ADNY01000013.1"/>
</dbReference>
<dbReference type="InterPro" id="IPR037171">
    <property type="entry name" value="NagB/RpiA_transferase-like"/>
</dbReference>
<dbReference type="eggNOG" id="COG0212">
    <property type="taxonomic scope" value="Bacteria"/>
</dbReference>
<comment type="caution">
    <text evidence="6">The sequence shown here is derived from an EMBL/GenBank/DDBJ whole genome shotgun (WGS) entry which is preliminary data.</text>
</comment>
<proteinExistence type="inferred from homology"/>
<dbReference type="Gene3D" id="3.40.50.10420">
    <property type="entry name" value="NagB/RpiA/CoA transferase-like"/>
    <property type="match status" value="1"/>
</dbReference>
<feature type="binding site" evidence="4">
    <location>
        <begin position="3"/>
        <end position="7"/>
    </location>
    <ligand>
        <name>ATP</name>
        <dbReference type="ChEBI" id="CHEBI:30616"/>
    </ligand>
</feature>
<sequence>MKKEELREEQKQILTEFATNPKKKEEDQRIFKNLSQVDLIHQAQTIGITASLPIEIDTSKIIAHLWDLGKDVYLAKVVPGPEHKMNFVHYTYRSPLKKSAFGVEEVSDPDAEINNELDLILVPGLAFAEDSKQRLGFGGGYYDRFIASHSEVRTIALANSKMLFKTATWPIEDHDLPVEKIITAD</sequence>